<keyword evidence="1" id="KW-1133">Transmembrane helix</keyword>
<gene>
    <name evidence="2" type="ORF">PSON_ATCC_30995.1.T0980093</name>
</gene>
<accession>A0A8S1QAU9</accession>
<organism evidence="2 3">
    <name type="scientific">Paramecium sonneborni</name>
    <dbReference type="NCBI Taxonomy" id="65129"/>
    <lineage>
        <taxon>Eukaryota</taxon>
        <taxon>Sar</taxon>
        <taxon>Alveolata</taxon>
        <taxon>Ciliophora</taxon>
        <taxon>Intramacronucleata</taxon>
        <taxon>Oligohymenophorea</taxon>
        <taxon>Peniculida</taxon>
        <taxon>Parameciidae</taxon>
        <taxon>Paramecium</taxon>
    </lineage>
</organism>
<dbReference type="EMBL" id="CAJJDN010000098">
    <property type="protein sequence ID" value="CAD8111480.1"/>
    <property type="molecule type" value="Genomic_DNA"/>
</dbReference>
<proteinExistence type="predicted"/>
<comment type="caution">
    <text evidence="2">The sequence shown here is derived from an EMBL/GenBank/DDBJ whole genome shotgun (WGS) entry which is preliminary data.</text>
</comment>
<feature type="transmembrane region" description="Helical" evidence="1">
    <location>
        <begin position="1337"/>
        <end position="1359"/>
    </location>
</feature>
<evidence type="ECO:0008006" key="4">
    <source>
        <dbReference type="Google" id="ProtNLM"/>
    </source>
</evidence>
<dbReference type="OrthoDB" id="290266at2759"/>
<evidence type="ECO:0000256" key="1">
    <source>
        <dbReference type="SAM" id="Phobius"/>
    </source>
</evidence>
<evidence type="ECO:0000313" key="3">
    <source>
        <dbReference type="Proteomes" id="UP000692954"/>
    </source>
</evidence>
<name>A0A8S1QAU9_9CILI</name>
<keyword evidence="1" id="KW-0472">Membrane</keyword>
<protein>
    <recommendedName>
        <fullName evidence="4">Transmembrane protein</fullName>
    </recommendedName>
</protein>
<sequence>MFVLILIPYAICTQSNFINIGKTYDGQINSNSEDSIGHSYYFEISELINNADIIIIVSQKTPQGDPNIFLSLLNPEPYSIDESELGYCQSYGSDLCVIDKKLLQIDKPYYIGITCSEDCRYTLKVNYDLEQKMFMNDLLRFKMNEGVSSQVVKIQIDHNLDIQELEITGRIINYNEIQTAFHMYLNLGETLPSSQSQDYIGKDFENGHKYLILPQIKLINTNILTMIVESQVGSLIELKTQTYGKIRKCILQSIIQGEVMQNQSHHYQVEIQDQMDSKNHLQIKLNPYSGQITIYINFQQKLPNRLEDYQYQYKINQSSIIMFSDLDLNKYNQIQTIDIIIYGNELSNYEFNLQPLQYIPNIQQNFNYQGRIYKDQILQFELHVRSDTLRGKLNLEIESENNNVVIILRRSNHTNEQISKNDIINMDKLQSDIPTNLFIFTKNNQQNLSFELDFPIIAHNVDIGMYSVGLFLNQTEKQYSSYSFIIRGDQQFKILLDNTPYKSTIKKESYSYFQYILIPKENLQQIQIMLTSIQGLPILYSSTIEFPKITNYEQIGENNIITYDFKEAINKKQIFFISVYCKTASYFTITVIIKTTNDQDNIGIYPWEYTQIFQGDSQFHVLNSNDNQSVGLFKIDLVEQLDNRMNQHNKKKKMFSIHILSPLGGVMMYGFVSPSSKKEGFIWQDPNEIQVYFKQLNGEQSIFLRVELQEHYNYSSYKIGLQFSNWYNQNLQEIMENEHYFGYNEAKGQLMLSFRYQQLQDYTITKHSDEQAVRISVLLKNDTLSSSESTLLIPREKIENQNCLDKNKKQNFCFLLIQISSIQASFFTLIISHENNQISLHMDQIIHQKLPKESDHYYSFVDDRDSNIIVRNLNENVQLQLLVTLFSPQSYEINNFDYPYPQNESSLNLFKISKNFKKFSTSSISIYQEEIRKETVCSHKCMIGITIRKIPNFNYTINENSIYSIIYSSGSRQLSLKSYLPGKITKGYIAFYSIIQKKENVKLIILLEESNQCDATLIISKDEFPSQEKYDWIYHHLDQKNISITKQNNMYESMIGVYYVGVLGKEECHYYITYYLSDSIEKQEENQTEDDNFTIPYLLNQNQLKRVTQIDSIIWQFNCKHLGRLIIQLQYLSQNIIIKGSYNNYTFNQDSTQIVTIFKNDFQIIGYFPIEKIGYYYFQTSLINNAKDSNSLQQMQIRATLINEDSNLPIYTSYINNQIQEVIIGTETIIKTNPLKIDFLNSSFQVEQVKYILLSDNLNVNHNQVYFQQISDTRANLISSKRQLDQNISLSCSNFCESNTVYSVHAIVTVTLFNMEKIDLDYFYDKIVVEIKERTDLYYYLITLIFLTVIGIITFIIMAKKWKERKKFSLVRNVQQNSIEMIFKNVDQ</sequence>
<keyword evidence="1" id="KW-0812">Transmembrane</keyword>
<keyword evidence="3" id="KW-1185">Reference proteome</keyword>
<reference evidence="2" key="1">
    <citation type="submission" date="2021-01" db="EMBL/GenBank/DDBJ databases">
        <authorList>
            <consortium name="Genoscope - CEA"/>
            <person name="William W."/>
        </authorList>
    </citation>
    <scope>NUCLEOTIDE SEQUENCE</scope>
</reference>
<dbReference type="Proteomes" id="UP000692954">
    <property type="component" value="Unassembled WGS sequence"/>
</dbReference>
<evidence type="ECO:0000313" key="2">
    <source>
        <dbReference type="EMBL" id="CAD8111480.1"/>
    </source>
</evidence>